<dbReference type="CDD" id="cd14726">
    <property type="entry name" value="TraB_PrgY-like"/>
    <property type="match status" value="1"/>
</dbReference>
<keyword evidence="2" id="KW-1185">Reference proteome</keyword>
<name>F4QBK4_CACFS</name>
<evidence type="ECO:0008006" key="3">
    <source>
        <dbReference type="Google" id="ProtNLM"/>
    </source>
</evidence>
<dbReference type="EMBL" id="GL883027">
    <property type="protein sequence ID" value="EGG14976.1"/>
    <property type="molecule type" value="Genomic_DNA"/>
</dbReference>
<dbReference type="RefSeq" id="XP_004351492.1">
    <property type="nucleotide sequence ID" value="XM_004351440.1"/>
</dbReference>
<protein>
    <recommendedName>
        <fullName evidence="3">TraB family protein</fullName>
    </recommendedName>
</protein>
<dbReference type="KEGG" id="dfa:DFA_10850"/>
<organism evidence="1 2">
    <name type="scientific">Cavenderia fasciculata</name>
    <name type="common">Slime mold</name>
    <name type="synonym">Dictyostelium fasciculatum</name>
    <dbReference type="NCBI Taxonomy" id="261658"/>
    <lineage>
        <taxon>Eukaryota</taxon>
        <taxon>Amoebozoa</taxon>
        <taxon>Evosea</taxon>
        <taxon>Eumycetozoa</taxon>
        <taxon>Dictyostelia</taxon>
        <taxon>Acytosteliales</taxon>
        <taxon>Cavenderiaceae</taxon>
        <taxon>Cavenderia</taxon>
    </lineage>
</organism>
<dbReference type="OrthoDB" id="48306at2759"/>
<dbReference type="Proteomes" id="UP000007797">
    <property type="component" value="Unassembled WGS sequence"/>
</dbReference>
<dbReference type="AlphaFoldDB" id="F4QBK4"/>
<dbReference type="GeneID" id="14866856"/>
<sequence>MIEQNIKLIRDKWSRSKDFNVENLIRVIQDKDESGSDTTIYLVGTSHLFNESSELVEHVIDVVKPSHILIELSHERKPLLQLPESTIRSGFTPNKDPISRIPWFTGNLEDITIMLQMTYTYYCFRLLDRPVIPGWEMRAAWSKAKANNIPVLLGDRDSGATVDRMLHSLSFSTLLSLSLKSVVGMWRLSQMSPQEIRENLNSQIEQSLHYGSENEKVMYGQELLESLPQVSKILIEERDRYLASNLRELRDLRDTSLKFTQSDGTKKKQVIVSVTGLAHLNGIERFYKEDNQYDGILLRKALEEVDPPGPVEKYGYHAILGTSLLLPPTIATASTCLYNRYRSPQKSFGGKTALTLGICLFGLELFAANRIMDNIRNKIESALRGQDIKSDLKHSENTIIRFHKIFLSTNIAFYVSILGYGGKKVNQMHDPKQALVDFCYEVVAPCAMEEYSNSIDIASVMCSLLGEVESVDIPLHSVVGPVENQLAKQWSSWLNVYTFKQMVYDWRCVCIPIEYSVACVAYCIGVSWGTFHYSGKETKEGVSCCRAFDACHDGKYLLDVGTKESLDLSLTDGLLVDLW</sequence>
<accession>F4QBK4</accession>
<evidence type="ECO:0000313" key="2">
    <source>
        <dbReference type="Proteomes" id="UP000007797"/>
    </source>
</evidence>
<reference evidence="2" key="1">
    <citation type="journal article" date="2011" name="Genome Res.">
        <title>Phylogeny-wide analysis of social amoeba genomes highlights ancient origins for complex intercellular communication.</title>
        <authorList>
            <person name="Heidel A.J."/>
            <person name="Lawal H.M."/>
            <person name="Felder M."/>
            <person name="Schilde C."/>
            <person name="Helps N.R."/>
            <person name="Tunggal B."/>
            <person name="Rivero F."/>
            <person name="John U."/>
            <person name="Schleicher M."/>
            <person name="Eichinger L."/>
            <person name="Platzer M."/>
            <person name="Noegel A.A."/>
            <person name="Schaap P."/>
            <person name="Gloeckner G."/>
        </authorList>
    </citation>
    <scope>NUCLEOTIDE SEQUENCE [LARGE SCALE GENOMIC DNA]</scope>
    <source>
        <strain evidence="2">SH3</strain>
    </source>
</reference>
<proteinExistence type="predicted"/>
<dbReference type="InterPro" id="IPR046345">
    <property type="entry name" value="TraB_PrgY-like"/>
</dbReference>
<evidence type="ECO:0000313" key="1">
    <source>
        <dbReference type="EMBL" id="EGG14976.1"/>
    </source>
</evidence>
<dbReference type="PANTHER" id="PTHR21530">
    <property type="entry name" value="PHEROMONE SHUTDOWN PROTEIN"/>
    <property type="match status" value="1"/>
</dbReference>
<dbReference type="PANTHER" id="PTHR21530:SF7">
    <property type="entry name" value="TRAB DOMAIN-CONTAINING PROTEIN"/>
    <property type="match status" value="1"/>
</dbReference>
<gene>
    <name evidence="1" type="ORF">DFA_10850</name>
</gene>